<proteinExistence type="predicted"/>
<reference evidence="1" key="1">
    <citation type="submission" date="2024-03" db="EMBL/GenBank/DDBJ databases">
        <title>Deinococcus weizhi sp. nov., isolated from human skin.</title>
        <authorList>
            <person name="Wei Z."/>
            <person name="Tian F."/>
            <person name="Yang C."/>
            <person name="Xin L.T."/>
            <person name="Wen Z.J."/>
            <person name="Lan K.C."/>
            <person name="Yu L."/>
            <person name="Zhe W."/>
            <person name="Dan F.D."/>
            <person name="Jun W."/>
            <person name="Rui Z."/>
            <person name="Yong X.J."/>
            <person name="Ting Y."/>
            <person name="Wei X."/>
            <person name="Xu Z.G."/>
            <person name="Xin Z."/>
            <person name="Dong F.G."/>
            <person name="Ni X.M."/>
            <person name="Zheng M.G."/>
            <person name="Chun Y."/>
            <person name="Qian W.X."/>
        </authorList>
    </citation>
    <scope>NUCLEOTIDE SEQUENCE</scope>
    <source>
        <strain evidence="1">VB142</strain>
        <plasmid evidence="1">p2</plasmid>
    </source>
</reference>
<evidence type="ECO:0000313" key="1">
    <source>
        <dbReference type="EMBL" id="WYF46785.1"/>
    </source>
</evidence>
<dbReference type="EMBL" id="CP149785">
    <property type="protein sequence ID" value="WYF46785.1"/>
    <property type="molecule type" value="Genomic_DNA"/>
</dbReference>
<gene>
    <name evidence="1" type="ORF">WDJ50_18655</name>
</gene>
<accession>A0AAU6Q837</accession>
<sequence>MTLRSDVLGAIAEVQSDPELNALRFPLSGSWSDGTQCRYAVKDPNKGQRRERQLQTDPLPASLRLLKICPGDPAPLPGSHADYQGGRLVLGLWSDESAYTGQRVGVCRLVDERMRLGLLDLPGQLGHFTPAEVQAMLDILGTPLEVQRQTSSGEWTADGRQSAASAPVWAGRGLLLPLSTQQAADMGSTTPTPLLRAYLPVDAPVSEPGFSLTAPPSALAYSPVRDAIYWEGRCWEVLLAAPGERSQ</sequence>
<organism evidence="1">
    <name type="scientific">Deinococcus sp. VB142</name>
    <dbReference type="NCBI Taxonomy" id="3112952"/>
    <lineage>
        <taxon>Bacteria</taxon>
        <taxon>Thermotogati</taxon>
        <taxon>Deinococcota</taxon>
        <taxon>Deinococci</taxon>
        <taxon>Deinococcales</taxon>
        <taxon>Deinococcaceae</taxon>
        <taxon>Deinococcus</taxon>
    </lineage>
</organism>
<geneLocation type="plasmid" evidence="1">
    <name>p2</name>
</geneLocation>
<keyword evidence="1" id="KW-0614">Plasmid</keyword>
<dbReference type="AlphaFoldDB" id="A0AAU6Q837"/>
<dbReference type="RefSeq" id="WP_339098303.1">
    <property type="nucleotide sequence ID" value="NZ_CP149785.1"/>
</dbReference>
<protein>
    <submittedName>
        <fullName evidence="1">Uncharacterized protein</fullName>
    </submittedName>
</protein>
<name>A0AAU6Q837_9DEIO</name>